<evidence type="ECO:0000256" key="1">
    <source>
        <dbReference type="ARBA" id="ARBA00006509"/>
    </source>
</evidence>
<evidence type="ECO:0000256" key="2">
    <source>
        <dbReference type="ARBA" id="ARBA00022980"/>
    </source>
</evidence>
<evidence type="ECO:0000256" key="5">
    <source>
        <dbReference type="SAM" id="Coils"/>
    </source>
</evidence>
<dbReference type="Gene3D" id="1.10.10.1760">
    <property type="entry name" value="60S ribosomal protein L36"/>
    <property type="match status" value="1"/>
</dbReference>
<reference evidence="7" key="1">
    <citation type="journal article" date="2011" name="Plant Physiol.">
        <title>Comprehensive sequence analysis of 24,783 barley full-length cDNAs derived from 12 clone libraries.</title>
        <authorList>
            <person name="Matsumoto T."/>
            <person name="Tanaka T."/>
            <person name="Sakai H."/>
            <person name="Amano N."/>
            <person name="Kanamori H."/>
            <person name="Kurita K."/>
            <person name="Kikuta A."/>
            <person name="Kamiya K."/>
            <person name="Yamamoto M."/>
            <person name="Ikawa H."/>
            <person name="Fujii N."/>
            <person name="Hori K."/>
            <person name="Itoh T."/>
            <person name="Sato K."/>
        </authorList>
    </citation>
    <scope>NUCLEOTIDE SEQUENCE</scope>
    <source>
        <tissue evidence="7">Shoot and root</tissue>
    </source>
</reference>
<dbReference type="EMBL" id="AK366695">
    <property type="protein sequence ID" value="BAJ97898.1"/>
    <property type="molecule type" value="mRNA"/>
</dbReference>
<dbReference type="GO" id="GO:0005840">
    <property type="term" value="C:ribosome"/>
    <property type="evidence" value="ECO:0007669"/>
    <property type="project" value="UniProtKB-KW"/>
</dbReference>
<feature type="region of interest" description="Disordered" evidence="6">
    <location>
        <begin position="1"/>
        <end position="23"/>
    </location>
</feature>
<evidence type="ECO:0000256" key="4">
    <source>
        <dbReference type="RuleBase" id="RU000665"/>
    </source>
</evidence>
<dbReference type="PROSITE" id="PS01190">
    <property type="entry name" value="RIBOSOMAL_L36E"/>
    <property type="match status" value="1"/>
</dbReference>
<organism evidence="7">
    <name type="scientific">Hordeum vulgare subsp. vulgare</name>
    <name type="common">Domesticated barley</name>
    <dbReference type="NCBI Taxonomy" id="112509"/>
    <lineage>
        <taxon>Eukaryota</taxon>
        <taxon>Viridiplantae</taxon>
        <taxon>Streptophyta</taxon>
        <taxon>Embryophyta</taxon>
        <taxon>Tracheophyta</taxon>
        <taxon>Spermatophyta</taxon>
        <taxon>Magnoliopsida</taxon>
        <taxon>Liliopsida</taxon>
        <taxon>Poales</taxon>
        <taxon>Poaceae</taxon>
        <taxon>BOP clade</taxon>
        <taxon>Pooideae</taxon>
        <taxon>Triticodae</taxon>
        <taxon>Triticeae</taxon>
        <taxon>Hordeinae</taxon>
        <taxon>Hordeum</taxon>
    </lineage>
</organism>
<sequence>MPPKQAATTGKKESKRISKPQVQQLAVGLKRGHFVTKKQRPASKRATKISKRVELVRDVIREVSGFAPYERRVMELLRNDLEKRALKLAKKKLGGHQRAKKKWAELQDSLRKLREEKAKETQK</sequence>
<keyword evidence="2 4" id="KW-0689">Ribosomal protein</keyword>
<proteinExistence type="evidence at transcript level"/>
<dbReference type="InterPro" id="IPR038097">
    <property type="entry name" value="Ribosomal_eL36_sf"/>
</dbReference>
<dbReference type="PANTHER" id="PTHR10114">
    <property type="entry name" value="60S RIBOSOMAL PROTEIN L36"/>
    <property type="match status" value="1"/>
</dbReference>
<feature type="coiled-coil region" evidence="5">
    <location>
        <begin position="96"/>
        <end position="123"/>
    </location>
</feature>
<dbReference type="InterPro" id="IPR000509">
    <property type="entry name" value="Ribosomal_eL36"/>
</dbReference>
<evidence type="ECO:0000256" key="3">
    <source>
        <dbReference type="ARBA" id="ARBA00023274"/>
    </source>
</evidence>
<evidence type="ECO:0000256" key="6">
    <source>
        <dbReference type="SAM" id="MobiDB-lite"/>
    </source>
</evidence>
<dbReference type="Pfam" id="PF01158">
    <property type="entry name" value="Ribosomal_L36e"/>
    <property type="match status" value="1"/>
</dbReference>
<evidence type="ECO:0000313" key="7">
    <source>
        <dbReference type="EMBL" id="BAJ97898.1"/>
    </source>
</evidence>
<dbReference type="GO" id="GO:1990904">
    <property type="term" value="C:ribonucleoprotein complex"/>
    <property type="evidence" value="ECO:0007669"/>
    <property type="project" value="UniProtKB-KW"/>
</dbReference>
<dbReference type="FunFam" id="1.10.10.1760:FF:000001">
    <property type="entry name" value="60S ribosomal protein L36"/>
    <property type="match status" value="1"/>
</dbReference>
<keyword evidence="3 4" id="KW-0687">Ribonucleoprotein</keyword>
<dbReference type="GO" id="GO:0006412">
    <property type="term" value="P:translation"/>
    <property type="evidence" value="ECO:0007669"/>
    <property type="project" value="InterPro"/>
</dbReference>
<comment type="similarity">
    <text evidence="1 4">Belongs to the eukaryotic ribosomal protein eL36 family.</text>
</comment>
<keyword evidence="5" id="KW-0175">Coiled coil</keyword>
<dbReference type="GO" id="GO:0003735">
    <property type="term" value="F:structural constituent of ribosome"/>
    <property type="evidence" value="ECO:0007669"/>
    <property type="project" value="InterPro"/>
</dbReference>
<dbReference type="AlphaFoldDB" id="F2DS27"/>
<name>F2DS27_HORVV</name>
<accession>F2DS27</accession>
<protein>
    <recommendedName>
        <fullName evidence="4">60S ribosomal protein L36</fullName>
    </recommendedName>
</protein>